<dbReference type="EMBL" id="QSEW01000009">
    <property type="protein sequence ID" value="RGZ99414.1"/>
    <property type="molecule type" value="Genomic_DNA"/>
</dbReference>
<dbReference type="EMBL" id="QSQQ01000004">
    <property type="protein sequence ID" value="RGK49466.1"/>
    <property type="molecule type" value="Genomic_DNA"/>
</dbReference>
<evidence type="ECO:0000313" key="10">
    <source>
        <dbReference type="Proteomes" id="UP000260664"/>
    </source>
</evidence>
<evidence type="ECO:0000313" key="9">
    <source>
        <dbReference type="EMBL" id="RHF80320.1"/>
    </source>
</evidence>
<evidence type="ECO:0000313" key="12">
    <source>
        <dbReference type="Proteomes" id="UP000266376"/>
    </source>
</evidence>
<keyword evidence="1" id="KW-1133">Transmembrane helix</keyword>
<dbReference type="Proteomes" id="UP000284883">
    <property type="component" value="Unassembled WGS sequence"/>
</dbReference>
<feature type="transmembrane region" description="Helical" evidence="1">
    <location>
        <begin position="7"/>
        <end position="26"/>
    </location>
</feature>
<sequence length="133" mass="15221">MSLKKSLKWIFLAAPILNILIVLSGEESVSKWLPSELTFIVVAIGILYFCYGRKSTCPECRKIFALKKTKEEIVGQEDVSVLVETKMRNNRQEVVGTGEQYVPGVRTTYREYYTCKHCGNVVTRDYTKSRAKM</sequence>
<evidence type="ECO:0000313" key="8">
    <source>
        <dbReference type="EMBL" id="RHB40578.1"/>
    </source>
</evidence>
<evidence type="ECO:0000313" key="13">
    <source>
        <dbReference type="Proteomes" id="UP000283630"/>
    </source>
</evidence>
<feature type="transmembrane region" description="Helical" evidence="1">
    <location>
        <begin position="32"/>
        <end position="51"/>
    </location>
</feature>
<dbReference type="EMBL" id="QRUK01000001">
    <property type="protein sequence ID" value="RGR61537.1"/>
    <property type="molecule type" value="Genomic_DNA"/>
</dbReference>
<proteinExistence type="predicted"/>
<evidence type="ECO:0000313" key="16">
    <source>
        <dbReference type="Proteomes" id="UP000284962"/>
    </source>
</evidence>
<evidence type="ECO:0000313" key="3">
    <source>
        <dbReference type="EMBL" id="RGK49466.1"/>
    </source>
</evidence>
<dbReference type="Proteomes" id="UP000284962">
    <property type="component" value="Unassembled WGS sequence"/>
</dbReference>
<dbReference type="AlphaFoldDB" id="A0A3E4FB00"/>
<dbReference type="Proteomes" id="UP000260664">
    <property type="component" value="Unassembled WGS sequence"/>
</dbReference>
<name>A0A3E4FB00_9FIRM</name>
<protein>
    <submittedName>
        <fullName evidence="2">Uncharacterized protein</fullName>
    </submittedName>
</protein>
<keyword evidence="1" id="KW-0812">Transmembrane</keyword>
<dbReference type="EMBL" id="QRHN01000002">
    <property type="protein sequence ID" value="RHF80320.1"/>
    <property type="molecule type" value="Genomic_DNA"/>
</dbReference>
<evidence type="ECO:0000313" key="5">
    <source>
        <dbReference type="EMBL" id="RGT12133.1"/>
    </source>
</evidence>
<dbReference type="Proteomes" id="UP000266376">
    <property type="component" value="Unassembled WGS sequence"/>
</dbReference>
<organism evidence="2 10">
    <name type="scientific">Dorea formicigenerans</name>
    <dbReference type="NCBI Taxonomy" id="39486"/>
    <lineage>
        <taxon>Bacteria</taxon>
        <taxon>Bacillati</taxon>
        <taxon>Bacillota</taxon>
        <taxon>Clostridia</taxon>
        <taxon>Lachnospirales</taxon>
        <taxon>Lachnospiraceae</taxon>
        <taxon>Dorea</taxon>
    </lineage>
</organism>
<dbReference type="EMBL" id="QSOI01000001">
    <property type="protein sequence ID" value="RGI86799.1"/>
    <property type="molecule type" value="Genomic_DNA"/>
</dbReference>
<evidence type="ECO:0000313" key="4">
    <source>
        <dbReference type="EMBL" id="RGR61537.1"/>
    </source>
</evidence>
<evidence type="ECO:0000313" key="11">
    <source>
        <dbReference type="Proteomes" id="UP000261208"/>
    </source>
</evidence>
<dbReference type="EMBL" id="QRWH01000001">
    <property type="protein sequence ID" value="RGT12133.1"/>
    <property type="molecule type" value="Genomic_DNA"/>
</dbReference>
<dbReference type="Proteomes" id="UP000283652">
    <property type="component" value="Unassembled WGS sequence"/>
</dbReference>
<dbReference type="RefSeq" id="WP_117494142.1">
    <property type="nucleotide sequence ID" value="NZ_QRHN01000002.1"/>
</dbReference>
<accession>A0A3E4FB00</accession>
<evidence type="ECO:0000256" key="1">
    <source>
        <dbReference type="SAM" id="Phobius"/>
    </source>
</evidence>
<evidence type="ECO:0000313" key="7">
    <source>
        <dbReference type="EMBL" id="RGZ99414.1"/>
    </source>
</evidence>
<evidence type="ECO:0000313" key="6">
    <source>
        <dbReference type="EMBL" id="RGW52737.1"/>
    </source>
</evidence>
<evidence type="ECO:0000313" key="15">
    <source>
        <dbReference type="Proteomes" id="UP000284883"/>
    </source>
</evidence>
<evidence type="ECO:0000313" key="2">
    <source>
        <dbReference type="EMBL" id="RGI86799.1"/>
    </source>
</evidence>
<evidence type="ECO:0000313" key="17">
    <source>
        <dbReference type="Proteomes" id="UP000285666"/>
    </source>
</evidence>
<reference evidence="10 11" key="1">
    <citation type="submission" date="2018-08" db="EMBL/GenBank/DDBJ databases">
        <title>A genome reference for cultivated species of the human gut microbiota.</title>
        <authorList>
            <person name="Zou Y."/>
            <person name="Xue W."/>
            <person name="Luo G."/>
        </authorList>
    </citation>
    <scope>NUCLEOTIDE SEQUENCE [LARGE SCALE GENOMIC DNA]</scope>
    <source>
        <strain evidence="6 12">AF12-11</strain>
        <strain evidence="5 13">AF19-4AC</strain>
        <strain evidence="4 14">AF25-11</strain>
        <strain evidence="9 17">AM23-7AC</strain>
        <strain evidence="8 15">AM40-15AC</strain>
        <strain evidence="7 16">AM46-16</strain>
        <strain evidence="3 11">TF11-11</strain>
        <strain evidence="2 10">TM09-19AC</strain>
    </source>
</reference>
<dbReference type="Proteomes" id="UP000283630">
    <property type="component" value="Unassembled WGS sequence"/>
</dbReference>
<gene>
    <name evidence="9" type="ORF">DW658_02685</name>
    <name evidence="8" type="ORF">DW885_05765</name>
    <name evidence="7" type="ORF">DW957_08905</name>
    <name evidence="6" type="ORF">DWV67_09175</name>
    <name evidence="5" type="ORF">DWX53_00815</name>
    <name evidence="4" type="ORF">DWY33_00340</name>
    <name evidence="3" type="ORF">DXD10_04835</name>
    <name evidence="2" type="ORF">DXD84_01165</name>
</gene>
<evidence type="ECO:0000313" key="14">
    <source>
        <dbReference type="Proteomes" id="UP000283652"/>
    </source>
</evidence>
<dbReference type="Proteomes" id="UP000261208">
    <property type="component" value="Unassembled WGS sequence"/>
</dbReference>
<dbReference type="EMBL" id="QSGQ01000003">
    <property type="protein sequence ID" value="RHB40578.1"/>
    <property type="molecule type" value="Genomic_DNA"/>
</dbReference>
<comment type="caution">
    <text evidence="2">The sequence shown here is derived from an EMBL/GenBank/DDBJ whole genome shotgun (WGS) entry which is preliminary data.</text>
</comment>
<dbReference type="Proteomes" id="UP000285666">
    <property type="component" value="Unassembled WGS sequence"/>
</dbReference>
<keyword evidence="1" id="KW-0472">Membrane</keyword>
<dbReference type="EMBL" id="QSAJ01000020">
    <property type="protein sequence ID" value="RGW52737.1"/>
    <property type="molecule type" value="Genomic_DNA"/>
</dbReference>